<organism evidence="1 2">
    <name type="scientific">Ancylobacter novellus</name>
    <name type="common">Thiobacillus novellus</name>
    <dbReference type="NCBI Taxonomy" id="921"/>
    <lineage>
        <taxon>Bacteria</taxon>
        <taxon>Pseudomonadati</taxon>
        <taxon>Pseudomonadota</taxon>
        <taxon>Alphaproteobacteria</taxon>
        <taxon>Hyphomicrobiales</taxon>
        <taxon>Xanthobacteraceae</taxon>
        <taxon>Ancylobacter</taxon>
    </lineage>
</organism>
<reference evidence="1 2" key="1">
    <citation type="submission" date="2017-08" db="EMBL/GenBank/DDBJ databases">
        <title>Infants hospitalized years apart are colonized by the same room-sourced microbial strains.</title>
        <authorList>
            <person name="Brooks B."/>
            <person name="Olm M.R."/>
            <person name="Firek B.A."/>
            <person name="Baker R."/>
            <person name="Thomas B.C."/>
            <person name="Morowitz M.J."/>
            <person name="Banfield J.F."/>
        </authorList>
    </citation>
    <scope>NUCLEOTIDE SEQUENCE [LARGE SCALE GENOMIC DNA]</scope>
    <source>
        <strain evidence="1">S2_005_003_R2_43</strain>
    </source>
</reference>
<dbReference type="AlphaFoldDB" id="A0A2W5MNC2"/>
<gene>
    <name evidence="1" type="ORF">DI565_11280</name>
</gene>
<proteinExistence type="predicted"/>
<comment type="caution">
    <text evidence="1">The sequence shown here is derived from an EMBL/GenBank/DDBJ whole genome shotgun (WGS) entry which is preliminary data.</text>
</comment>
<protein>
    <submittedName>
        <fullName evidence="1">Uncharacterized protein</fullName>
    </submittedName>
</protein>
<accession>A0A2W5MNC2</accession>
<dbReference type="Proteomes" id="UP000249577">
    <property type="component" value="Unassembled WGS sequence"/>
</dbReference>
<sequence length="80" mass="8948">MKDDAGYFGHKVDPRRGDVVYLSLERCVRLGGELDRLISFDLRTEAEIDRAVEDLRRQLDCAAKGAKAALKKRSGKRKGG</sequence>
<name>A0A2W5MNC2_ANCNO</name>
<dbReference type="EMBL" id="QFPN01000005">
    <property type="protein sequence ID" value="PZQ15010.1"/>
    <property type="molecule type" value="Genomic_DNA"/>
</dbReference>
<evidence type="ECO:0000313" key="1">
    <source>
        <dbReference type="EMBL" id="PZQ15010.1"/>
    </source>
</evidence>
<evidence type="ECO:0000313" key="2">
    <source>
        <dbReference type="Proteomes" id="UP000249577"/>
    </source>
</evidence>